<sequence>MEVAQEISNKKRKADVSLVVGSSSEGEVITPSHLLHRRRRRRNRLVDPSPEKENISDSIDLTADYETPHGPDYTDIESTRKEGSTKKEVGRIYGGTDSKVKFSTPKKGGKAAIFGSKIDFKPDLDSISRNQLLGMSATNAGFIGLECVEVVEAVRAKSKNFQGSWSGHMRVKLNKVKDVIRTLAQKAESAGDPSLFEARELSNELLAAKWDSDKKKIEFEELKVENENLRKEIAGAKSRIVHSKKQRKSKYRRIREKGGH</sequence>
<evidence type="ECO:0000313" key="2">
    <source>
        <dbReference type="EMBL" id="KMQ85840.1"/>
    </source>
</evidence>
<feature type="region of interest" description="Disordered" evidence="1">
    <location>
        <begin position="1"/>
        <end position="87"/>
    </location>
</feature>
<gene>
    <name evidence="2" type="ORF">RF55_15375</name>
</gene>
<dbReference type="Proteomes" id="UP000036403">
    <property type="component" value="Unassembled WGS sequence"/>
</dbReference>
<comment type="caution">
    <text evidence="2">The sequence shown here is derived from an EMBL/GenBank/DDBJ whole genome shotgun (WGS) entry which is preliminary data.</text>
</comment>
<reference evidence="2 3" key="1">
    <citation type="submission" date="2015-04" db="EMBL/GenBank/DDBJ databases">
        <title>Lasius niger genome sequencing.</title>
        <authorList>
            <person name="Konorov E.A."/>
            <person name="Nikitin M.A."/>
            <person name="Kirill M.V."/>
            <person name="Chang P."/>
        </authorList>
    </citation>
    <scope>NUCLEOTIDE SEQUENCE [LARGE SCALE GENOMIC DNA]</scope>
    <source>
        <tissue evidence="2">Whole</tissue>
    </source>
</reference>
<feature type="region of interest" description="Disordered" evidence="1">
    <location>
        <begin position="236"/>
        <end position="260"/>
    </location>
</feature>
<keyword evidence="3" id="KW-1185">Reference proteome</keyword>
<evidence type="ECO:0000256" key="1">
    <source>
        <dbReference type="SAM" id="MobiDB-lite"/>
    </source>
</evidence>
<feature type="compositionally biased region" description="Basic residues" evidence="1">
    <location>
        <begin position="239"/>
        <end position="260"/>
    </location>
</feature>
<feature type="compositionally biased region" description="Basic residues" evidence="1">
    <location>
        <begin position="34"/>
        <end position="43"/>
    </location>
</feature>
<feature type="compositionally biased region" description="Basic and acidic residues" evidence="1">
    <location>
        <begin position="77"/>
        <end position="87"/>
    </location>
</feature>
<name>A0A0J7MZF7_LASNI</name>
<dbReference type="EMBL" id="LBMM01013054">
    <property type="protein sequence ID" value="KMQ85840.1"/>
    <property type="molecule type" value="Genomic_DNA"/>
</dbReference>
<proteinExistence type="predicted"/>
<feature type="compositionally biased region" description="Low complexity" evidence="1">
    <location>
        <begin position="16"/>
        <end position="28"/>
    </location>
</feature>
<organism evidence="2 3">
    <name type="scientific">Lasius niger</name>
    <name type="common">Black garden ant</name>
    <dbReference type="NCBI Taxonomy" id="67767"/>
    <lineage>
        <taxon>Eukaryota</taxon>
        <taxon>Metazoa</taxon>
        <taxon>Ecdysozoa</taxon>
        <taxon>Arthropoda</taxon>
        <taxon>Hexapoda</taxon>
        <taxon>Insecta</taxon>
        <taxon>Pterygota</taxon>
        <taxon>Neoptera</taxon>
        <taxon>Endopterygota</taxon>
        <taxon>Hymenoptera</taxon>
        <taxon>Apocrita</taxon>
        <taxon>Aculeata</taxon>
        <taxon>Formicoidea</taxon>
        <taxon>Formicidae</taxon>
        <taxon>Formicinae</taxon>
        <taxon>Lasius</taxon>
        <taxon>Lasius</taxon>
    </lineage>
</organism>
<protein>
    <submittedName>
        <fullName evidence="2">Phage-related protein</fullName>
    </submittedName>
</protein>
<dbReference type="PaxDb" id="67767-A0A0J7MZF7"/>
<evidence type="ECO:0000313" key="3">
    <source>
        <dbReference type="Proteomes" id="UP000036403"/>
    </source>
</evidence>
<dbReference type="AlphaFoldDB" id="A0A0J7MZF7"/>
<accession>A0A0J7MZF7</accession>